<gene>
    <name evidence="1" type="ORF">K443DRAFT_218842</name>
</gene>
<dbReference type="AlphaFoldDB" id="A0A0C9X9P9"/>
<name>A0A0C9X9P9_9AGAR</name>
<reference evidence="1 2" key="1">
    <citation type="submission" date="2014-04" db="EMBL/GenBank/DDBJ databases">
        <authorList>
            <consortium name="DOE Joint Genome Institute"/>
            <person name="Kuo A."/>
            <person name="Kohler A."/>
            <person name="Nagy L.G."/>
            <person name="Floudas D."/>
            <person name="Copeland A."/>
            <person name="Barry K.W."/>
            <person name="Cichocki N."/>
            <person name="Veneault-Fourrey C."/>
            <person name="LaButti K."/>
            <person name="Lindquist E.A."/>
            <person name="Lipzen A."/>
            <person name="Lundell T."/>
            <person name="Morin E."/>
            <person name="Murat C."/>
            <person name="Sun H."/>
            <person name="Tunlid A."/>
            <person name="Henrissat B."/>
            <person name="Grigoriev I.V."/>
            <person name="Hibbett D.S."/>
            <person name="Martin F."/>
            <person name="Nordberg H.P."/>
            <person name="Cantor M.N."/>
            <person name="Hua S.X."/>
        </authorList>
    </citation>
    <scope>NUCLEOTIDE SEQUENCE [LARGE SCALE GENOMIC DNA]</scope>
    <source>
        <strain evidence="1 2">LaAM-08-1</strain>
    </source>
</reference>
<keyword evidence="2" id="KW-1185">Reference proteome</keyword>
<sequence length="80" mass="9118">MSISCLKLNDIWLSGRWFGYIVIAERGKMPSPFQIRLQCFEWHLNVLFSAYIATPINVEAVPSSSTQKDADLIVCPRETN</sequence>
<protein>
    <submittedName>
        <fullName evidence="1">Uncharacterized protein</fullName>
    </submittedName>
</protein>
<dbReference type="Proteomes" id="UP000054477">
    <property type="component" value="Unassembled WGS sequence"/>
</dbReference>
<dbReference type="HOGENOM" id="CLU_2590110_0_0_1"/>
<proteinExistence type="predicted"/>
<organism evidence="1 2">
    <name type="scientific">Laccaria amethystina LaAM-08-1</name>
    <dbReference type="NCBI Taxonomy" id="1095629"/>
    <lineage>
        <taxon>Eukaryota</taxon>
        <taxon>Fungi</taxon>
        <taxon>Dikarya</taxon>
        <taxon>Basidiomycota</taxon>
        <taxon>Agaricomycotina</taxon>
        <taxon>Agaricomycetes</taxon>
        <taxon>Agaricomycetidae</taxon>
        <taxon>Agaricales</taxon>
        <taxon>Agaricineae</taxon>
        <taxon>Hydnangiaceae</taxon>
        <taxon>Laccaria</taxon>
    </lineage>
</organism>
<dbReference type="EMBL" id="KN838675">
    <property type="protein sequence ID" value="KIJ98158.1"/>
    <property type="molecule type" value="Genomic_DNA"/>
</dbReference>
<accession>A0A0C9X9P9</accession>
<evidence type="ECO:0000313" key="2">
    <source>
        <dbReference type="Proteomes" id="UP000054477"/>
    </source>
</evidence>
<evidence type="ECO:0000313" key="1">
    <source>
        <dbReference type="EMBL" id="KIJ98158.1"/>
    </source>
</evidence>
<reference evidence="2" key="2">
    <citation type="submission" date="2015-01" db="EMBL/GenBank/DDBJ databases">
        <title>Evolutionary Origins and Diversification of the Mycorrhizal Mutualists.</title>
        <authorList>
            <consortium name="DOE Joint Genome Institute"/>
            <consortium name="Mycorrhizal Genomics Consortium"/>
            <person name="Kohler A."/>
            <person name="Kuo A."/>
            <person name="Nagy L.G."/>
            <person name="Floudas D."/>
            <person name="Copeland A."/>
            <person name="Barry K.W."/>
            <person name="Cichocki N."/>
            <person name="Veneault-Fourrey C."/>
            <person name="LaButti K."/>
            <person name="Lindquist E.A."/>
            <person name="Lipzen A."/>
            <person name="Lundell T."/>
            <person name="Morin E."/>
            <person name="Murat C."/>
            <person name="Riley R."/>
            <person name="Ohm R."/>
            <person name="Sun H."/>
            <person name="Tunlid A."/>
            <person name="Henrissat B."/>
            <person name="Grigoriev I.V."/>
            <person name="Hibbett D.S."/>
            <person name="Martin F."/>
        </authorList>
    </citation>
    <scope>NUCLEOTIDE SEQUENCE [LARGE SCALE GENOMIC DNA]</scope>
    <source>
        <strain evidence="2">LaAM-08-1</strain>
    </source>
</reference>